<proteinExistence type="predicted"/>
<protein>
    <submittedName>
        <fullName evidence="2">Uncharacterized protein</fullName>
    </submittedName>
</protein>
<organism evidence="2 3">
    <name type="scientific">Asparagus officinalis</name>
    <name type="common">Garden asparagus</name>
    <dbReference type="NCBI Taxonomy" id="4686"/>
    <lineage>
        <taxon>Eukaryota</taxon>
        <taxon>Viridiplantae</taxon>
        <taxon>Streptophyta</taxon>
        <taxon>Embryophyta</taxon>
        <taxon>Tracheophyta</taxon>
        <taxon>Spermatophyta</taxon>
        <taxon>Magnoliopsida</taxon>
        <taxon>Liliopsida</taxon>
        <taxon>Asparagales</taxon>
        <taxon>Asparagaceae</taxon>
        <taxon>Asparagoideae</taxon>
        <taxon>Asparagus</taxon>
    </lineage>
</organism>
<evidence type="ECO:0000313" key="3">
    <source>
        <dbReference type="Proteomes" id="UP000243459"/>
    </source>
</evidence>
<gene>
    <name evidence="2" type="ORF">A4U43_UnF2230</name>
</gene>
<dbReference type="AlphaFoldDB" id="A0A1R3L7E0"/>
<name>A0A1R3L7E0_ASPOF</name>
<dbReference type="Gramene" id="ONK55521">
    <property type="protein sequence ID" value="ONK55521"/>
    <property type="gene ID" value="A4U43_UnF2230"/>
</dbReference>
<evidence type="ECO:0000256" key="1">
    <source>
        <dbReference type="SAM" id="MobiDB-lite"/>
    </source>
</evidence>
<dbReference type="Proteomes" id="UP000243459">
    <property type="component" value="Unassembled WGS sequence"/>
</dbReference>
<dbReference type="EMBL" id="KV863405">
    <property type="protein sequence ID" value="ONK55521.1"/>
    <property type="molecule type" value="Genomic_DNA"/>
</dbReference>
<evidence type="ECO:0000313" key="2">
    <source>
        <dbReference type="EMBL" id="ONK55521.1"/>
    </source>
</evidence>
<feature type="compositionally biased region" description="Low complexity" evidence="1">
    <location>
        <begin position="1"/>
        <end position="16"/>
    </location>
</feature>
<feature type="region of interest" description="Disordered" evidence="1">
    <location>
        <begin position="1"/>
        <end position="20"/>
    </location>
</feature>
<keyword evidence="3" id="KW-1185">Reference proteome</keyword>
<accession>A0A1R3L7E0</accession>
<sequence length="86" mass="9202">MPRSTRTSSRASKRSAMPIFSPAAARGSSLLRPSTSMMAAASDPLSRARVAFSPSLFSSVVDNLVVPPGVMQGLTEDEEFKRVVFL</sequence>
<reference evidence="3" key="1">
    <citation type="journal article" date="2017" name="Nat. Commun.">
        <title>The asparagus genome sheds light on the origin and evolution of a young Y chromosome.</title>
        <authorList>
            <person name="Harkess A."/>
            <person name="Zhou J."/>
            <person name="Xu C."/>
            <person name="Bowers J.E."/>
            <person name="Van der Hulst R."/>
            <person name="Ayyampalayam S."/>
            <person name="Mercati F."/>
            <person name="Riccardi P."/>
            <person name="McKain M.R."/>
            <person name="Kakrana A."/>
            <person name="Tang H."/>
            <person name="Ray J."/>
            <person name="Groenendijk J."/>
            <person name="Arikit S."/>
            <person name="Mathioni S.M."/>
            <person name="Nakano M."/>
            <person name="Shan H."/>
            <person name="Telgmann-Rauber A."/>
            <person name="Kanno A."/>
            <person name="Yue Z."/>
            <person name="Chen H."/>
            <person name="Li W."/>
            <person name="Chen Y."/>
            <person name="Xu X."/>
            <person name="Zhang Y."/>
            <person name="Luo S."/>
            <person name="Chen H."/>
            <person name="Gao J."/>
            <person name="Mao Z."/>
            <person name="Pires J.C."/>
            <person name="Luo M."/>
            <person name="Kudrna D."/>
            <person name="Wing R.A."/>
            <person name="Meyers B.C."/>
            <person name="Yi K."/>
            <person name="Kong H."/>
            <person name="Lavrijsen P."/>
            <person name="Sunseri F."/>
            <person name="Falavigna A."/>
            <person name="Ye Y."/>
            <person name="Leebens-Mack J.H."/>
            <person name="Chen G."/>
        </authorList>
    </citation>
    <scope>NUCLEOTIDE SEQUENCE [LARGE SCALE GENOMIC DNA]</scope>
    <source>
        <strain evidence="3">cv. DH0086</strain>
    </source>
</reference>